<sequence length="272" mass="29654">PLRIDAPSPTPEDRRKLWEHHLAGTPLAQQARAWARLPLPPRQAGQAVISAVHRARLEARPVTDADIRTAIRAHAAPELERLARRIVPAATLQDLVLPPGPRAEIEDLLVRARHRDVVLGSWRMSPGNARGHGVIALFSGPSGTGKTLAAEALAHALGGDLYIVNLATIVDKYIGETEKNLDRILTHAAHAPGVLLFDEADALFGKRSEVKDAHDRHANTQIAHLLQRLEAFDGVAILTTNLTANIDDAFTRRLDRITHFPPPDAAQPVSYT</sequence>
<keyword evidence="6" id="KW-1185">Reference proteome</keyword>
<accession>A0A4Z0FLP0</accession>
<evidence type="ECO:0000256" key="3">
    <source>
        <dbReference type="ARBA" id="ARBA00022840"/>
    </source>
</evidence>
<keyword evidence="3 5" id="KW-0067">ATP-binding</keyword>
<dbReference type="EMBL" id="SRID01000759">
    <property type="protein sequence ID" value="TGA83149.1"/>
    <property type="molecule type" value="Genomic_DNA"/>
</dbReference>
<comment type="similarity">
    <text evidence="1">Belongs to the AAA ATPase family.</text>
</comment>
<dbReference type="InterPro" id="IPR027417">
    <property type="entry name" value="P-loop_NTPase"/>
</dbReference>
<dbReference type="PANTHER" id="PTHR23073">
    <property type="entry name" value="26S PROTEASOME REGULATORY SUBUNIT"/>
    <property type="match status" value="1"/>
</dbReference>
<feature type="non-terminal residue" evidence="5">
    <location>
        <position position="1"/>
    </location>
</feature>
<dbReference type="InterPro" id="IPR003959">
    <property type="entry name" value="ATPase_AAA_core"/>
</dbReference>
<evidence type="ECO:0000256" key="1">
    <source>
        <dbReference type="ARBA" id="ARBA00006914"/>
    </source>
</evidence>
<dbReference type="SMART" id="SM00382">
    <property type="entry name" value="AAA"/>
    <property type="match status" value="1"/>
</dbReference>
<dbReference type="AlphaFoldDB" id="A0A4Z0FLP0"/>
<organism evidence="5 6">
    <name type="scientific">Streptomyces palmae</name>
    <dbReference type="NCBI Taxonomy" id="1701085"/>
    <lineage>
        <taxon>Bacteria</taxon>
        <taxon>Bacillati</taxon>
        <taxon>Actinomycetota</taxon>
        <taxon>Actinomycetes</taxon>
        <taxon>Kitasatosporales</taxon>
        <taxon>Streptomycetaceae</taxon>
        <taxon>Streptomyces</taxon>
    </lineage>
</organism>
<comment type="caution">
    <text evidence="5">The sequence shown here is derived from an EMBL/GenBank/DDBJ whole genome shotgun (WGS) entry which is preliminary data.</text>
</comment>
<reference evidence="5 6" key="1">
    <citation type="submission" date="2019-03" db="EMBL/GenBank/DDBJ databases">
        <authorList>
            <person name="Gonzalez-Pimentel J.L."/>
        </authorList>
    </citation>
    <scope>NUCLEOTIDE SEQUENCE [LARGE SCALE GENOMIC DNA]</scope>
    <source>
        <strain evidence="5 6">JCM 31289</strain>
    </source>
</reference>
<name>A0A4Z0FLP0_9ACTN</name>
<proteinExistence type="inferred from homology"/>
<keyword evidence="2" id="KW-0547">Nucleotide-binding</keyword>
<dbReference type="Gene3D" id="3.40.50.300">
    <property type="entry name" value="P-loop containing nucleotide triphosphate hydrolases"/>
    <property type="match status" value="1"/>
</dbReference>
<dbReference type="GO" id="GO:0016887">
    <property type="term" value="F:ATP hydrolysis activity"/>
    <property type="evidence" value="ECO:0007669"/>
    <property type="project" value="InterPro"/>
</dbReference>
<evidence type="ECO:0000313" key="6">
    <source>
        <dbReference type="Proteomes" id="UP000297948"/>
    </source>
</evidence>
<dbReference type="InterPro" id="IPR003593">
    <property type="entry name" value="AAA+_ATPase"/>
</dbReference>
<dbReference type="Pfam" id="PF00004">
    <property type="entry name" value="AAA"/>
    <property type="match status" value="1"/>
</dbReference>
<dbReference type="RefSeq" id="WP_135342662.1">
    <property type="nucleotide sequence ID" value="NZ_SRID01000759.1"/>
</dbReference>
<dbReference type="CDD" id="cd19481">
    <property type="entry name" value="RecA-like_protease"/>
    <property type="match status" value="1"/>
</dbReference>
<feature type="domain" description="AAA+ ATPase" evidence="4">
    <location>
        <begin position="132"/>
        <end position="264"/>
    </location>
</feature>
<gene>
    <name evidence="5" type="ORF">E4099_32530</name>
</gene>
<evidence type="ECO:0000256" key="2">
    <source>
        <dbReference type="ARBA" id="ARBA00022741"/>
    </source>
</evidence>
<dbReference type="SUPFAM" id="SSF52540">
    <property type="entry name" value="P-loop containing nucleoside triphosphate hydrolases"/>
    <property type="match status" value="1"/>
</dbReference>
<evidence type="ECO:0000259" key="4">
    <source>
        <dbReference type="SMART" id="SM00382"/>
    </source>
</evidence>
<feature type="non-terminal residue" evidence="5">
    <location>
        <position position="272"/>
    </location>
</feature>
<dbReference type="InterPro" id="IPR050221">
    <property type="entry name" value="26S_Proteasome_ATPase"/>
</dbReference>
<protein>
    <submittedName>
        <fullName evidence="5">ATP-binding protein</fullName>
    </submittedName>
</protein>
<dbReference type="Proteomes" id="UP000297948">
    <property type="component" value="Unassembled WGS sequence"/>
</dbReference>
<dbReference type="GO" id="GO:0005524">
    <property type="term" value="F:ATP binding"/>
    <property type="evidence" value="ECO:0007669"/>
    <property type="project" value="UniProtKB-KW"/>
</dbReference>
<evidence type="ECO:0000313" key="5">
    <source>
        <dbReference type="EMBL" id="TGA83149.1"/>
    </source>
</evidence>
<dbReference type="OrthoDB" id="9802352at2"/>